<dbReference type="InterPro" id="IPR050583">
    <property type="entry name" value="Mycobacterial_A85_antigen"/>
</dbReference>
<evidence type="ECO:0000259" key="6">
    <source>
        <dbReference type="Pfam" id="PF11806"/>
    </source>
</evidence>
<dbReference type="PANTHER" id="PTHR48098">
    <property type="entry name" value="ENTEROCHELIN ESTERASE-RELATED"/>
    <property type="match status" value="1"/>
</dbReference>
<dbReference type="Proteomes" id="UP000509345">
    <property type="component" value="Chromosome"/>
</dbReference>
<reference evidence="7 8" key="1">
    <citation type="submission" date="2020-06" db="EMBL/GenBank/DDBJ databases">
        <title>Genome mining for natural products.</title>
        <authorList>
            <person name="Zhang B."/>
            <person name="Shi J."/>
            <person name="Ge H."/>
        </authorList>
    </citation>
    <scope>NUCLEOTIDE SEQUENCE [LARGE SCALE GENOMIC DNA]</scope>
    <source>
        <strain evidence="7 8">NA06532</strain>
    </source>
</reference>
<proteinExistence type="inferred from homology"/>
<dbReference type="PANTHER" id="PTHR48098:SF3">
    <property type="entry name" value="IRON(III) ENTEROBACTIN ESTERASE"/>
    <property type="match status" value="1"/>
</dbReference>
<dbReference type="SUPFAM" id="SSF53474">
    <property type="entry name" value="alpha/beta-Hydrolases"/>
    <property type="match status" value="1"/>
</dbReference>
<dbReference type="InterPro" id="IPR013783">
    <property type="entry name" value="Ig-like_fold"/>
</dbReference>
<dbReference type="AlphaFoldDB" id="A0A7H8MN17"/>
<evidence type="ECO:0000256" key="4">
    <source>
        <dbReference type="ARBA" id="ARBA00024201"/>
    </source>
</evidence>
<dbReference type="GO" id="GO:0008849">
    <property type="term" value="F:enterochelin esterase activity"/>
    <property type="evidence" value="ECO:0007669"/>
    <property type="project" value="InterPro"/>
</dbReference>
<dbReference type="RefSeq" id="WP_031126079.1">
    <property type="nucleotide sequence ID" value="NZ_CP054926.1"/>
</dbReference>
<comment type="subcellular location">
    <subcellularLocation>
        <location evidence="1">Cytoplasm</location>
    </subcellularLocation>
</comment>
<dbReference type="InterPro" id="IPR029058">
    <property type="entry name" value="AB_hydrolase_fold"/>
</dbReference>
<dbReference type="GO" id="GO:0005506">
    <property type="term" value="F:iron ion binding"/>
    <property type="evidence" value="ECO:0007669"/>
    <property type="project" value="InterPro"/>
</dbReference>
<feature type="region of interest" description="Disordered" evidence="5">
    <location>
        <begin position="454"/>
        <end position="480"/>
    </location>
</feature>
<evidence type="ECO:0000256" key="3">
    <source>
        <dbReference type="ARBA" id="ARBA00022801"/>
    </source>
</evidence>
<evidence type="ECO:0000313" key="8">
    <source>
        <dbReference type="Proteomes" id="UP000509345"/>
    </source>
</evidence>
<dbReference type="EC" id="3.1.1.-" evidence="7"/>
<feature type="domain" description="Enterochelin esterase N-terminal" evidence="6">
    <location>
        <begin position="65"/>
        <end position="181"/>
    </location>
</feature>
<dbReference type="EMBL" id="CP054926">
    <property type="protein sequence ID" value="QKW43646.1"/>
    <property type="molecule type" value="Genomic_DNA"/>
</dbReference>
<dbReference type="GeneID" id="87632429"/>
<evidence type="ECO:0000256" key="5">
    <source>
        <dbReference type="SAM" id="MobiDB-lite"/>
    </source>
</evidence>
<keyword evidence="2" id="KW-0963">Cytoplasm</keyword>
<evidence type="ECO:0000313" key="7">
    <source>
        <dbReference type="EMBL" id="QKW43646.1"/>
    </source>
</evidence>
<protein>
    <submittedName>
        <fullName evidence="7">Enterochelin esterase</fullName>
        <ecNumber evidence="7">3.1.1.-</ecNumber>
    </submittedName>
</protein>
<dbReference type="Pfam" id="PF00756">
    <property type="entry name" value="Esterase"/>
    <property type="match status" value="1"/>
</dbReference>
<evidence type="ECO:0000256" key="1">
    <source>
        <dbReference type="ARBA" id="ARBA00004496"/>
    </source>
</evidence>
<dbReference type="GO" id="GO:0005737">
    <property type="term" value="C:cytoplasm"/>
    <property type="evidence" value="ECO:0007669"/>
    <property type="project" value="UniProtKB-SubCell"/>
</dbReference>
<dbReference type="Pfam" id="PF11806">
    <property type="entry name" value="Enterochelin_N"/>
    <property type="match status" value="1"/>
</dbReference>
<dbReference type="SUPFAM" id="SSF81296">
    <property type="entry name" value="E set domains"/>
    <property type="match status" value="1"/>
</dbReference>
<organism evidence="7 8">
    <name type="scientific">Streptomyces microflavus</name>
    <name type="common">Streptomyces lipmanii</name>
    <dbReference type="NCBI Taxonomy" id="1919"/>
    <lineage>
        <taxon>Bacteria</taxon>
        <taxon>Bacillati</taxon>
        <taxon>Actinomycetota</taxon>
        <taxon>Actinomycetes</taxon>
        <taxon>Kitasatosporales</taxon>
        <taxon>Streptomycetaceae</taxon>
        <taxon>Streptomyces</taxon>
    </lineage>
</organism>
<comment type="similarity">
    <text evidence="4">Belongs to the Fes family.</text>
</comment>
<dbReference type="InterPro" id="IPR021764">
    <property type="entry name" value="Enterochelin_esterase_N"/>
</dbReference>
<name>A0A7H8MN17_STRMI</name>
<dbReference type="GO" id="GO:0005975">
    <property type="term" value="P:carbohydrate metabolic process"/>
    <property type="evidence" value="ECO:0007669"/>
    <property type="project" value="UniProtKB-ARBA"/>
</dbReference>
<dbReference type="InterPro" id="IPR014756">
    <property type="entry name" value="Ig_E-set"/>
</dbReference>
<keyword evidence="3 7" id="KW-0378">Hydrolase</keyword>
<sequence length="480" mass="51060">MSDCTDVDATPRPVTGPRMTRLARQLEAARDPAARDALTEAFWAEAARTGTPLVEELDDAPGHRAVTFLWRGHRATRRVLLMAPGLTGHDRLADSLLHHLPGTDIWHLGLRLRADHRGSYRMVADISAGAAPADPALLQRRLLALRAHGGADPLNPARIATRWRDAQDSVFALPEAPPQPWVARRPAVPRGGVERHAVAAGVLGAERDVWVYLPPAAVPYRPAHEPGEQGRLPLLVLCDGDMWFDRLGLQDTLDALIADGLLPPLAVLAPDAVGTATRRLELGGRESYVSFLADEVVPWASARWPLTARADRTVVAGQGLGGMTALYAGLTRPERFGGIVAQSPSLWWRPGLEPGAVAPDAIGTPWLATLAAGLRDGLPAGRGPVRGAAVRFDVGLHEGAMAEHTEALQAVLRARGHRVTRNLHNGGHDYACWRGFLADALVELVGSSLDVDAAESQGGTGAAHRSAGRPSGLSAGPATR</sequence>
<gene>
    <name evidence="7" type="primary">fes</name>
    <name evidence="7" type="ORF">HUT09_14440</name>
</gene>
<dbReference type="GO" id="GO:0006826">
    <property type="term" value="P:iron ion transport"/>
    <property type="evidence" value="ECO:0007669"/>
    <property type="project" value="InterPro"/>
</dbReference>
<dbReference type="Gene3D" id="3.40.50.1820">
    <property type="entry name" value="alpha/beta hydrolase"/>
    <property type="match status" value="1"/>
</dbReference>
<dbReference type="InterPro" id="IPR000801">
    <property type="entry name" value="Esterase-like"/>
</dbReference>
<evidence type="ECO:0000256" key="2">
    <source>
        <dbReference type="ARBA" id="ARBA00022490"/>
    </source>
</evidence>
<dbReference type="Gene3D" id="2.60.40.10">
    <property type="entry name" value="Immunoglobulins"/>
    <property type="match status" value="1"/>
</dbReference>
<accession>A0A7H8MN17</accession>
<dbReference type="NCBIfam" id="NF007758">
    <property type="entry name" value="PRK10439.1"/>
    <property type="match status" value="1"/>
</dbReference>